<organism evidence="3 4">
    <name type="scientific">Luteimonas gilva</name>
    <dbReference type="NCBI Taxonomy" id="2572684"/>
    <lineage>
        <taxon>Bacteria</taxon>
        <taxon>Pseudomonadati</taxon>
        <taxon>Pseudomonadota</taxon>
        <taxon>Gammaproteobacteria</taxon>
        <taxon>Lysobacterales</taxon>
        <taxon>Lysobacteraceae</taxon>
        <taxon>Luteimonas</taxon>
    </lineage>
</organism>
<evidence type="ECO:0008006" key="5">
    <source>
        <dbReference type="Google" id="ProtNLM"/>
    </source>
</evidence>
<sequence length="103" mass="11536">MIAKPSPRSVPVVDPRLDAALRQIALIGLIAVLTIPAARGSSVWLGWMPLWLLAMPLTAWWALHRFRLPRAAAAGQRRTRPRAHTQARRRTRRAPPSRLPQVA</sequence>
<keyword evidence="2" id="KW-1133">Transmembrane helix</keyword>
<keyword evidence="4" id="KW-1185">Reference proteome</keyword>
<proteinExistence type="predicted"/>
<feature type="transmembrane region" description="Helical" evidence="2">
    <location>
        <begin position="20"/>
        <end position="38"/>
    </location>
</feature>
<name>A0A4U5JPB4_9GAMM</name>
<protein>
    <recommendedName>
        <fullName evidence="5">Transmembrane protein</fullName>
    </recommendedName>
</protein>
<dbReference type="AlphaFoldDB" id="A0A4U5JPB4"/>
<feature type="compositionally biased region" description="Basic residues" evidence="1">
    <location>
        <begin position="77"/>
        <end position="95"/>
    </location>
</feature>
<feature type="region of interest" description="Disordered" evidence="1">
    <location>
        <begin position="72"/>
        <end position="103"/>
    </location>
</feature>
<dbReference type="EMBL" id="SZUA01000002">
    <property type="protein sequence ID" value="TKR31135.1"/>
    <property type="molecule type" value="Genomic_DNA"/>
</dbReference>
<evidence type="ECO:0000256" key="1">
    <source>
        <dbReference type="SAM" id="MobiDB-lite"/>
    </source>
</evidence>
<keyword evidence="2" id="KW-0812">Transmembrane</keyword>
<reference evidence="3 4" key="1">
    <citation type="submission" date="2019-04" db="EMBL/GenBank/DDBJ databases">
        <title>Reference strain of H23.</title>
        <authorList>
            <person name="Luo X."/>
        </authorList>
    </citation>
    <scope>NUCLEOTIDE SEQUENCE [LARGE SCALE GENOMIC DNA]</scope>
    <source>
        <strain evidence="3 4">H23</strain>
    </source>
</reference>
<keyword evidence="2" id="KW-0472">Membrane</keyword>
<accession>A0A4U5JPB4</accession>
<dbReference type="OrthoDB" id="5988656at2"/>
<dbReference type="Proteomes" id="UP000308707">
    <property type="component" value="Unassembled WGS sequence"/>
</dbReference>
<evidence type="ECO:0000256" key="2">
    <source>
        <dbReference type="SAM" id="Phobius"/>
    </source>
</evidence>
<evidence type="ECO:0000313" key="4">
    <source>
        <dbReference type="Proteomes" id="UP000308707"/>
    </source>
</evidence>
<gene>
    <name evidence="3" type="ORF">FCE95_10195</name>
</gene>
<evidence type="ECO:0000313" key="3">
    <source>
        <dbReference type="EMBL" id="TKR31135.1"/>
    </source>
</evidence>
<feature type="transmembrane region" description="Helical" evidence="2">
    <location>
        <begin position="44"/>
        <end position="63"/>
    </location>
</feature>
<comment type="caution">
    <text evidence="3">The sequence shown here is derived from an EMBL/GenBank/DDBJ whole genome shotgun (WGS) entry which is preliminary data.</text>
</comment>